<dbReference type="EMBL" id="CP059472">
    <property type="protein sequence ID" value="QMS98351.1"/>
    <property type="molecule type" value="Genomic_DNA"/>
</dbReference>
<evidence type="ECO:0000313" key="3">
    <source>
        <dbReference type="Proteomes" id="UP000515349"/>
    </source>
</evidence>
<dbReference type="RefSeq" id="WP_181886363.1">
    <property type="nucleotide sequence ID" value="NZ_CP059472.1"/>
</dbReference>
<evidence type="ECO:0000313" key="2">
    <source>
        <dbReference type="EMBL" id="QMS98351.1"/>
    </source>
</evidence>
<reference evidence="4" key="2">
    <citation type="submission" date="2020-07" db="EMBL/GenBank/DDBJ databases">
        <title>Flavobacterium sp. xlx-214.</title>
        <authorList>
            <person name="Yang C."/>
        </authorList>
    </citation>
    <scope>NUCLEOTIDE SEQUENCE [LARGE SCALE GENOMIC DNA]</scope>
    <source>
        <strain evidence="4">CX-624</strain>
    </source>
</reference>
<protein>
    <submittedName>
        <fullName evidence="2">Uncharacterized protein</fullName>
    </submittedName>
</protein>
<proteinExistence type="predicted"/>
<gene>
    <name evidence="2" type="ORF">H1R16_11715</name>
    <name evidence="1" type="ORF">H2507_03750</name>
</gene>
<reference evidence="1" key="3">
    <citation type="submission" date="2020-07" db="EMBL/GenBank/DDBJ databases">
        <authorList>
            <person name="Yang C."/>
        </authorList>
    </citation>
    <scope>NUCLEOTIDE SEQUENCE</scope>
    <source>
        <strain evidence="1">Cx-624</strain>
    </source>
</reference>
<dbReference type="AlphaFoldDB" id="A0A7D7QYJ5"/>
<evidence type="ECO:0000313" key="1">
    <source>
        <dbReference type="EMBL" id="MBA5246277.1"/>
    </source>
</evidence>
<dbReference type="KEGG" id="cbau:H1R16_11715"/>
<name>A0A7D7QYJ5_9FLAO</name>
<dbReference type="Proteomes" id="UP000515349">
    <property type="component" value="Chromosome"/>
</dbReference>
<keyword evidence="4" id="KW-1185">Reference proteome</keyword>
<accession>A0A7D7QYJ5</accession>
<dbReference type="EMBL" id="JACEUX010000001">
    <property type="protein sequence ID" value="MBA5246277.1"/>
    <property type="molecule type" value="Genomic_DNA"/>
</dbReference>
<organism evidence="2 3">
    <name type="scientific">Marnyiella aurantia</name>
    <dbReference type="NCBI Taxonomy" id="2758037"/>
    <lineage>
        <taxon>Bacteria</taxon>
        <taxon>Pseudomonadati</taxon>
        <taxon>Bacteroidota</taxon>
        <taxon>Flavobacteriia</taxon>
        <taxon>Flavobacteriales</taxon>
        <taxon>Weeksellaceae</taxon>
        <taxon>Marnyiella</taxon>
    </lineage>
</organism>
<sequence>MKTGIVPFKIAPLPPAGSFSEEMYCGKKKCCKKFKTGKRCKKCPGRLKMA</sequence>
<evidence type="ECO:0000313" key="4">
    <source>
        <dbReference type="Proteomes" id="UP000539710"/>
    </source>
</evidence>
<reference evidence="2 3" key="1">
    <citation type="submission" date="2020-07" db="EMBL/GenBank/DDBJ databases">
        <title>Chryseobacterium sp.cx-624.</title>
        <authorList>
            <person name="Yang C."/>
        </authorList>
    </citation>
    <scope>NUCLEOTIDE SEQUENCE [LARGE SCALE GENOMIC DNA]</scope>
    <source>
        <strain evidence="3">cx-624</strain>
        <strain evidence="2">Cx-624</strain>
    </source>
</reference>
<dbReference type="Proteomes" id="UP000539710">
    <property type="component" value="Unassembled WGS sequence"/>
</dbReference>